<gene>
    <name evidence="1" type="ORF">DEIPH_ctg041orf0012</name>
</gene>
<dbReference type="Proteomes" id="UP000020492">
    <property type="component" value="Unassembled WGS sequence"/>
</dbReference>
<dbReference type="RefSeq" id="WP_034358580.1">
    <property type="nucleotide sequence ID" value="NZ_JHAC01000039.1"/>
</dbReference>
<accession>A0A016QN41</accession>
<reference evidence="1 2" key="1">
    <citation type="submission" date="2014-03" db="EMBL/GenBank/DDBJ databases">
        <title>Draft genome sequence of Deinococcus phoenicis 1P10ME.</title>
        <authorList>
            <person name="Stepanov V.G."/>
            <person name="Vaishampayan P."/>
            <person name="Venkateswaran K."/>
            <person name="Fox G.E."/>
        </authorList>
    </citation>
    <scope>NUCLEOTIDE SEQUENCE [LARGE SCALE GENOMIC DNA]</scope>
    <source>
        <strain evidence="1 2">1P10ME</strain>
    </source>
</reference>
<evidence type="ECO:0000313" key="2">
    <source>
        <dbReference type="Proteomes" id="UP000020492"/>
    </source>
</evidence>
<comment type="caution">
    <text evidence="1">The sequence shown here is derived from an EMBL/GenBank/DDBJ whole genome shotgun (WGS) entry which is preliminary data.</text>
</comment>
<name>A0A016QN41_9DEIO</name>
<protein>
    <submittedName>
        <fullName evidence="1">Uncharacterized protein</fullName>
    </submittedName>
</protein>
<dbReference type="STRING" id="1476583.DEIPH_ctg041orf0012"/>
<dbReference type="AlphaFoldDB" id="A0A016QN41"/>
<sequence>MTLTLDITGSKNIDLNIPLPAKTKKKLEGQDIPAPEAVTLHLEEASLSERKRYSQKEALARAQANTEGFLAELIMLRAAEGTDERVVRAMVDDMTATAAAQITHACMHGELPNAEGAKKP</sequence>
<dbReference type="EMBL" id="JHAC01000039">
    <property type="protein sequence ID" value="EYB67416.1"/>
    <property type="molecule type" value="Genomic_DNA"/>
</dbReference>
<organism evidence="1 2">
    <name type="scientific">Deinococcus phoenicis</name>
    <dbReference type="NCBI Taxonomy" id="1476583"/>
    <lineage>
        <taxon>Bacteria</taxon>
        <taxon>Thermotogati</taxon>
        <taxon>Deinococcota</taxon>
        <taxon>Deinococci</taxon>
        <taxon>Deinococcales</taxon>
        <taxon>Deinococcaceae</taxon>
        <taxon>Deinococcus</taxon>
    </lineage>
</organism>
<proteinExistence type="predicted"/>
<dbReference type="PATRIC" id="fig|1476583.3.peg.2519"/>
<keyword evidence="2" id="KW-1185">Reference proteome</keyword>
<evidence type="ECO:0000313" key="1">
    <source>
        <dbReference type="EMBL" id="EYB67416.1"/>
    </source>
</evidence>